<dbReference type="InterPro" id="IPR039425">
    <property type="entry name" value="RNA_pol_sigma-70-like"/>
</dbReference>
<dbReference type="InterPro" id="IPR014284">
    <property type="entry name" value="RNA_pol_sigma-70_dom"/>
</dbReference>
<dbReference type="Gene3D" id="1.10.1740.10">
    <property type="match status" value="1"/>
</dbReference>
<dbReference type="RefSeq" id="WP_258549611.1">
    <property type="nucleotide sequence ID" value="NZ_QNRJ01000005.1"/>
</dbReference>
<dbReference type="InterPro" id="IPR013324">
    <property type="entry name" value="RNA_pol_sigma_r3/r4-like"/>
</dbReference>
<keyword evidence="3 6" id="KW-0731">Sigma factor</keyword>
<accession>A0A366EQQ6</accession>
<dbReference type="InterPro" id="IPR000838">
    <property type="entry name" value="RNA_pol_sigma70_ECF_CS"/>
</dbReference>
<sequence length="188" mass="22098">MDEVIQHEKGGVMQMEVSEERLIESLIDEYEVQVTKLVYLYVKDWPAAQDITQEVFIKAFHALHQFNHKSSYKTWIYRIAINLCKDYKRSAYFRKNTIVNKFHTILKKETSVTPEQELITNEDNDSVASHVYSLPLKYREVILLYYYEELTTGEIGDMLGINPSTVRTRLDRGREKLKKTMGGRIPNE</sequence>
<evidence type="ECO:0000256" key="4">
    <source>
        <dbReference type="ARBA" id="ARBA00023125"/>
    </source>
</evidence>
<keyword evidence="4 6" id="KW-0238">DNA-binding</keyword>
<dbReference type="NCBIfam" id="TIGR02937">
    <property type="entry name" value="sigma70-ECF"/>
    <property type="match status" value="1"/>
</dbReference>
<dbReference type="PANTHER" id="PTHR43133:SF60">
    <property type="entry name" value="RNA POLYMERASE SIGMA FACTOR SIGV"/>
    <property type="match status" value="1"/>
</dbReference>
<dbReference type="Pfam" id="PF08281">
    <property type="entry name" value="Sigma70_r4_2"/>
    <property type="match status" value="1"/>
</dbReference>
<dbReference type="GO" id="GO:0003677">
    <property type="term" value="F:DNA binding"/>
    <property type="evidence" value="ECO:0007669"/>
    <property type="project" value="UniProtKB-KW"/>
</dbReference>
<dbReference type="AlphaFoldDB" id="A0A366EQQ6"/>
<dbReference type="Pfam" id="PF04542">
    <property type="entry name" value="Sigma70_r2"/>
    <property type="match status" value="1"/>
</dbReference>
<dbReference type="SUPFAM" id="SSF88659">
    <property type="entry name" value="Sigma3 and sigma4 domains of RNA polymerase sigma factors"/>
    <property type="match status" value="1"/>
</dbReference>
<comment type="caution">
    <text evidence="9">The sequence shown here is derived from an EMBL/GenBank/DDBJ whole genome shotgun (WGS) entry which is preliminary data.</text>
</comment>
<protein>
    <recommendedName>
        <fullName evidence="6">RNA polymerase sigma factor</fullName>
    </recommendedName>
</protein>
<name>A0A366EQQ6_9BACI</name>
<dbReference type="EMBL" id="QNRJ01000005">
    <property type="protein sequence ID" value="RBP04743.1"/>
    <property type="molecule type" value="Genomic_DNA"/>
</dbReference>
<evidence type="ECO:0000259" key="7">
    <source>
        <dbReference type="Pfam" id="PF04542"/>
    </source>
</evidence>
<evidence type="ECO:0000256" key="1">
    <source>
        <dbReference type="ARBA" id="ARBA00010641"/>
    </source>
</evidence>
<dbReference type="InterPro" id="IPR013325">
    <property type="entry name" value="RNA_pol_sigma_r2"/>
</dbReference>
<keyword evidence="2 6" id="KW-0805">Transcription regulation</keyword>
<evidence type="ECO:0000256" key="6">
    <source>
        <dbReference type="RuleBase" id="RU000716"/>
    </source>
</evidence>
<gene>
    <name evidence="9" type="ORF">DET59_10530</name>
</gene>
<dbReference type="GO" id="GO:0006352">
    <property type="term" value="P:DNA-templated transcription initiation"/>
    <property type="evidence" value="ECO:0007669"/>
    <property type="project" value="InterPro"/>
</dbReference>
<dbReference type="InterPro" id="IPR007627">
    <property type="entry name" value="RNA_pol_sigma70_r2"/>
</dbReference>
<evidence type="ECO:0000313" key="10">
    <source>
        <dbReference type="Proteomes" id="UP000252118"/>
    </source>
</evidence>
<feature type="domain" description="RNA polymerase sigma-70 region 2" evidence="7">
    <location>
        <begin position="26"/>
        <end position="91"/>
    </location>
</feature>
<dbReference type="CDD" id="cd06171">
    <property type="entry name" value="Sigma70_r4"/>
    <property type="match status" value="1"/>
</dbReference>
<keyword evidence="5 6" id="KW-0804">Transcription</keyword>
<evidence type="ECO:0000256" key="3">
    <source>
        <dbReference type="ARBA" id="ARBA00023082"/>
    </source>
</evidence>
<evidence type="ECO:0000313" key="9">
    <source>
        <dbReference type="EMBL" id="RBP04743.1"/>
    </source>
</evidence>
<evidence type="ECO:0000259" key="8">
    <source>
        <dbReference type="Pfam" id="PF08281"/>
    </source>
</evidence>
<dbReference type="GO" id="GO:0016987">
    <property type="term" value="F:sigma factor activity"/>
    <property type="evidence" value="ECO:0007669"/>
    <property type="project" value="UniProtKB-KW"/>
</dbReference>
<dbReference type="SUPFAM" id="SSF88946">
    <property type="entry name" value="Sigma2 domain of RNA polymerase sigma factors"/>
    <property type="match status" value="1"/>
</dbReference>
<proteinExistence type="inferred from homology"/>
<organism evidence="9 10">
    <name type="scientific">Rossellomorea aquimaris</name>
    <dbReference type="NCBI Taxonomy" id="189382"/>
    <lineage>
        <taxon>Bacteria</taxon>
        <taxon>Bacillati</taxon>
        <taxon>Bacillota</taxon>
        <taxon>Bacilli</taxon>
        <taxon>Bacillales</taxon>
        <taxon>Bacillaceae</taxon>
        <taxon>Rossellomorea</taxon>
    </lineage>
</organism>
<evidence type="ECO:0000256" key="2">
    <source>
        <dbReference type="ARBA" id="ARBA00023015"/>
    </source>
</evidence>
<comment type="similarity">
    <text evidence="1 6">Belongs to the sigma-70 factor family. ECF subfamily.</text>
</comment>
<dbReference type="GO" id="GO:0006950">
    <property type="term" value="P:response to stress"/>
    <property type="evidence" value="ECO:0007669"/>
    <property type="project" value="UniProtKB-ARBA"/>
</dbReference>
<dbReference type="InterPro" id="IPR013249">
    <property type="entry name" value="RNA_pol_sigma70_r4_t2"/>
</dbReference>
<dbReference type="PROSITE" id="PS01063">
    <property type="entry name" value="SIGMA70_ECF"/>
    <property type="match status" value="1"/>
</dbReference>
<reference evidence="9 10" key="1">
    <citation type="submission" date="2018-06" db="EMBL/GenBank/DDBJ databases">
        <title>Freshwater and sediment microbial communities from various areas in North America, analyzing microbe dynamics in response to fracking.</title>
        <authorList>
            <person name="Lamendella R."/>
        </authorList>
    </citation>
    <scope>NUCLEOTIDE SEQUENCE [LARGE SCALE GENOMIC DNA]</scope>
    <source>
        <strain evidence="9 10">97B</strain>
    </source>
</reference>
<dbReference type="InterPro" id="IPR036388">
    <property type="entry name" value="WH-like_DNA-bd_sf"/>
</dbReference>
<evidence type="ECO:0000256" key="5">
    <source>
        <dbReference type="ARBA" id="ARBA00023163"/>
    </source>
</evidence>
<dbReference type="Proteomes" id="UP000252118">
    <property type="component" value="Unassembled WGS sequence"/>
</dbReference>
<feature type="domain" description="RNA polymerase sigma factor 70 region 4 type 2" evidence="8">
    <location>
        <begin position="133"/>
        <end position="177"/>
    </location>
</feature>
<dbReference type="PANTHER" id="PTHR43133">
    <property type="entry name" value="RNA POLYMERASE ECF-TYPE SIGMA FACTO"/>
    <property type="match status" value="1"/>
</dbReference>
<dbReference type="Gene3D" id="1.10.10.10">
    <property type="entry name" value="Winged helix-like DNA-binding domain superfamily/Winged helix DNA-binding domain"/>
    <property type="match status" value="1"/>
</dbReference>